<accession>A0A0C9YDS5</accession>
<dbReference type="GO" id="GO:0016459">
    <property type="term" value="C:myosin complex"/>
    <property type="evidence" value="ECO:0007669"/>
    <property type="project" value="UniProtKB-KW"/>
</dbReference>
<evidence type="ECO:0000313" key="3">
    <source>
        <dbReference type="EMBL" id="KIK11954.1"/>
    </source>
</evidence>
<keyword evidence="1" id="KW-0518">Myosin</keyword>
<dbReference type="OrthoDB" id="3027102at2759"/>
<dbReference type="InterPro" id="IPR001609">
    <property type="entry name" value="Myosin_head_motor_dom-like"/>
</dbReference>
<sequence>LFQNRPGGLIHIVDDQARWSHKKTDHMMVEAFAKRLGNHSSFKLGGGLDRLGFPTFTICLFNGPVTYSSEAFLERNLNALNSDFMALLRGMAVGTGVADGGEGVGSINPFVQGLFFRKSHRHTGSSRT</sequence>
<dbReference type="AlphaFoldDB" id="A0A0C9YDS5"/>
<evidence type="ECO:0000256" key="1">
    <source>
        <dbReference type="PROSITE-ProRule" id="PRU00782"/>
    </source>
</evidence>
<dbReference type="Proteomes" id="UP000054018">
    <property type="component" value="Unassembled WGS sequence"/>
</dbReference>
<comment type="similarity">
    <text evidence="1">Belongs to the TRAFAC class myosin-kinesin ATPase superfamily. Myosin family.</text>
</comment>
<proteinExistence type="inferred from homology"/>
<evidence type="ECO:0000313" key="4">
    <source>
        <dbReference type="Proteomes" id="UP000054018"/>
    </source>
</evidence>
<dbReference type="GO" id="GO:0003779">
    <property type="term" value="F:actin binding"/>
    <property type="evidence" value="ECO:0007669"/>
    <property type="project" value="UniProtKB-KW"/>
</dbReference>
<dbReference type="STRING" id="765257.A0A0C9YDS5"/>
<dbReference type="EMBL" id="KN834135">
    <property type="protein sequence ID" value="KIK11954.1"/>
    <property type="molecule type" value="Genomic_DNA"/>
</dbReference>
<keyword evidence="4" id="KW-1185">Reference proteome</keyword>
<dbReference type="GO" id="GO:0005524">
    <property type="term" value="F:ATP binding"/>
    <property type="evidence" value="ECO:0007669"/>
    <property type="project" value="InterPro"/>
</dbReference>
<keyword evidence="1" id="KW-0009">Actin-binding</keyword>
<name>A0A0C9YDS5_9AGAM</name>
<protein>
    <submittedName>
        <fullName evidence="3">Unplaced genomic scaffold scaffold_451, whole genome shotgun sequence</fullName>
    </submittedName>
</protein>
<dbReference type="SUPFAM" id="SSF52540">
    <property type="entry name" value="P-loop containing nucleoside triphosphate hydrolases"/>
    <property type="match status" value="1"/>
</dbReference>
<dbReference type="GO" id="GO:0003774">
    <property type="term" value="F:cytoskeletal motor activity"/>
    <property type="evidence" value="ECO:0007669"/>
    <property type="project" value="InterPro"/>
</dbReference>
<reference evidence="4" key="2">
    <citation type="submission" date="2015-01" db="EMBL/GenBank/DDBJ databases">
        <title>Evolutionary Origins and Diversification of the Mycorrhizal Mutualists.</title>
        <authorList>
            <consortium name="DOE Joint Genome Institute"/>
            <consortium name="Mycorrhizal Genomics Consortium"/>
            <person name="Kohler A."/>
            <person name="Kuo A."/>
            <person name="Nagy L.G."/>
            <person name="Floudas D."/>
            <person name="Copeland A."/>
            <person name="Barry K.W."/>
            <person name="Cichocki N."/>
            <person name="Veneault-Fourrey C."/>
            <person name="LaButti K."/>
            <person name="Lindquist E.A."/>
            <person name="Lipzen A."/>
            <person name="Lundell T."/>
            <person name="Morin E."/>
            <person name="Murat C."/>
            <person name="Riley R."/>
            <person name="Ohm R."/>
            <person name="Sun H."/>
            <person name="Tunlid A."/>
            <person name="Henrissat B."/>
            <person name="Grigoriev I.V."/>
            <person name="Hibbett D.S."/>
            <person name="Martin F."/>
        </authorList>
    </citation>
    <scope>NUCLEOTIDE SEQUENCE [LARGE SCALE GENOMIC DNA]</scope>
    <source>
        <strain evidence="4">441</strain>
    </source>
</reference>
<dbReference type="InterPro" id="IPR027417">
    <property type="entry name" value="P-loop_NTPase"/>
</dbReference>
<keyword evidence="1" id="KW-0505">Motor protein</keyword>
<organism evidence="3 4">
    <name type="scientific">Pisolithus microcarpus 441</name>
    <dbReference type="NCBI Taxonomy" id="765257"/>
    <lineage>
        <taxon>Eukaryota</taxon>
        <taxon>Fungi</taxon>
        <taxon>Dikarya</taxon>
        <taxon>Basidiomycota</taxon>
        <taxon>Agaricomycotina</taxon>
        <taxon>Agaricomycetes</taxon>
        <taxon>Agaricomycetidae</taxon>
        <taxon>Boletales</taxon>
        <taxon>Sclerodermatineae</taxon>
        <taxon>Pisolithaceae</taxon>
        <taxon>Pisolithus</taxon>
    </lineage>
</organism>
<feature type="non-terminal residue" evidence="3">
    <location>
        <position position="1"/>
    </location>
</feature>
<feature type="domain" description="Myosin motor" evidence="2">
    <location>
        <begin position="1"/>
        <end position="128"/>
    </location>
</feature>
<comment type="caution">
    <text evidence="1">Lacks conserved residue(s) required for the propagation of feature annotation.</text>
</comment>
<gene>
    <name evidence="3" type="ORF">PISMIDRAFT_121794</name>
</gene>
<reference evidence="3 4" key="1">
    <citation type="submission" date="2014-04" db="EMBL/GenBank/DDBJ databases">
        <authorList>
            <consortium name="DOE Joint Genome Institute"/>
            <person name="Kuo A."/>
            <person name="Kohler A."/>
            <person name="Costa M.D."/>
            <person name="Nagy L.G."/>
            <person name="Floudas D."/>
            <person name="Copeland A."/>
            <person name="Barry K.W."/>
            <person name="Cichocki N."/>
            <person name="Veneault-Fourrey C."/>
            <person name="LaButti K."/>
            <person name="Lindquist E.A."/>
            <person name="Lipzen A."/>
            <person name="Lundell T."/>
            <person name="Morin E."/>
            <person name="Murat C."/>
            <person name="Sun H."/>
            <person name="Tunlid A."/>
            <person name="Henrissat B."/>
            <person name="Grigoriev I.V."/>
            <person name="Hibbett D.S."/>
            <person name="Martin F."/>
            <person name="Nordberg H.P."/>
            <person name="Cantor M.N."/>
            <person name="Hua S.X."/>
        </authorList>
    </citation>
    <scope>NUCLEOTIDE SEQUENCE [LARGE SCALE GENOMIC DNA]</scope>
    <source>
        <strain evidence="3 4">441</strain>
    </source>
</reference>
<evidence type="ECO:0000259" key="2">
    <source>
        <dbReference type="PROSITE" id="PS51456"/>
    </source>
</evidence>
<dbReference type="Gene3D" id="1.20.58.530">
    <property type="match status" value="1"/>
</dbReference>
<dbReference type="PROSITE" id="PS51456">
    <property type="entry name" value="MYOSIN_MOTOR"/>
    <property type="match status" value="1"/>
</dbReference>
<dbReference type="HOGENOM" id="CLU_1964837_0_0_1"/>